<dbReference type="AlphaFoldDB" id="X7F3G9"/>
<dbReference type="SUPFAM" id="SSF53335">
    <property type="entry name" value="S-adenosyl-L-methionine-dependent methyltransferases"/>
    <property type="match status" value="1"/>
</dbReference>
<organism evidence="3 4">
    <name type="scientific">Roseivivax isoporae LMG 25204</name>
    <dbReference type="NCBI Taxonomy" id="1449351"/>
    <lineage>
        <taxon>Bacteria</taxon>
        <taxon>Pseudomonadati</taxon>
        <taxon>Pseudomonadota</taxon>
        <taxon>Alphaproteobacteria</taxon>
        <taxon>Rhodobacterales</taxon>
        <taxon>Roseobacteraceae</taxon>
        <taxon>Roseivivax</taxon>
    </lineage>
</organism>
<evidence type="ECO:0000313" key="3">
    <source>
        <dbReference type="EMBL" id="ETX26636.1"/>
    </source>
</evidence>
<keyword evidence="1" id="KW-0808">Transferase</keyword>
<accession>X7F3G9</accession>
<evidence type="ECO:0000313" key="4">
    <source>
        <dbReference type="Proteomes" id="UP000023430"/>
    </source>
</evidence>
<proteinExistence type="predicted"/>
<keyword evidence="4" id="KW-1185">Reference proteome</keyword>
<dbReference type="eggNOG" id="COG2226">
    <property type="taxonomic scope" value="Bacteria"/>
</dbReference>
<sequence>MRDTYDRQAGVFDAQRSQALVEAGWLARFADALPGSGRVLDLGCGTGRPIAGWLTRQGFRVTGIDIAPAMIEIARRHCPEGDWRIADMRRLDLPERFDGLVGWDSFFHLSPDAQRAVLPRLAGHLRPGGALMLTVGPRAGEVRGRVGDAPVYHASLSPAEYATALEATGMRLAGFHAEDPDCGGRSVLLARKD</sequence>
<dbReference type="CDD" id="cd02440">
    <property type="entry name" value="AdoMet_MTases"/>
    <property type="match status" value="1"/>
</dbReference>
<dbReference type="STRING" id="1449351.RISW2_21625"/>
<dbReference type="Pfam" id="PF13649">
    <property type="entry name" value="Methyltransf_25"/>
    <property type="match status" value="1"/>
</dbReference>
<dbReference type="InterPro" id="IPR041698">
    <property type="entry name" value="Methyltransf_25"/>
</dbReference>
<name>X7F3G9_9RHOB</name>
<reference evidence="3 4" key="1">
    <citation type="submission" date="2014-01" db="EMBL/GenBank/DDBJ databases">
        <title>Roseivivax isoporae LMG 25204 Genome Sequencing.</title>
        <authorList>
            <person name="Lai Q."/>
            <person name="Li G."/>
            <person name="Shao Z."/>
        </authorList>
    </citation>
    <scope>NUCLEOTIDE SEQUENCE [LARGE SCALE GENOMIC DNA]</scope>
    <source>
        <strain evidence="3 4">LMG 25204</strain>
    </source>
</reference>
<evidence type="ECO:0000259" key="2">
    <source>
        <dbReference type="Pfam" id="PF13649"/>
    </source>
</evidence>
<dbReference type="EMBL" id="JAME01000071">
    <property type="protein sequence ID" value="ETX26636.1"/>
    <property type="molecule type" value="Genomic_DNA"/>
</dbReference>
<dbReference type="RefSeq" id="WP_043775243.1">
    <property type="nucleotide sequence ID" value="NZ_JAME01000071.1"/>
</dbReference>
<feature type="domain" description="Methyltransferase" evidence="2">
    <location>
        <begin position="39"/>
        <end position="129"/>
    </location>
</feature>
<dbReference type="InterPro" id="IPR029063">
    <property type="entry name" value="SAM-dependent_MTases_sf"/>
</dbReference>
<dbReference type="PATRIC" id="fig|1449351.3.peg.4463"/>
<evidence type="ECO:0000256" key="1">
    <source>
        <dbReference type="ARBA" id="ARBA00022679"/>
    </source>
</evidence>
<dbReference type="Gene3D" id="3.40.50.150">
    <property type="entry name" value="Vaccinia Virus protein VP39"/>
    <property type="match status" value="1"/>
</dbReference>
<dbReference type="Proteomes" id="UP000023430">
    <property type="component" value="Unassembled WGS sequence"/>
</dbReference>
<protein>
    <recommendedName>
        <fullName evidence="2">Methyltransferase domain-containing protein</fullName>
    </recommendedName>
</protein>
<dbReference type="GO" id="GO:0016740">
    <property type="term" value="F:transferase activity"/>
    <property type="evidence" value="ECO:0007669"/>
    <property type="project" value="UniProtKB-KW"/>
</dbReference>
<dbReference type="PANTHER" id="PTHR43861">
    <property type="entry name" value="TRANS-ACONITATE 2-METHYLTRANSFERASE-RELATED"/>
    <property type="match status" value="1"/>
</dbReference>
<comment type="caution">
    <text evidence="3">The sequence shown here is derived from an EMBL/GenBank/DDBJ whole genome shotgun (WGS) entry which is preliminary data.</text>
</comment>
<gene>
    <name evidence="3" type="ORF">RISW2_21625</name>
</gene>